<feature type="transmembrane region" description="Helical" evidence="8">
    <location>
        <begin position="307"/>
        <end position="327"/>
    </location>
</feature>
<dbReference type="AlphaFoldDB" id="A0AAN6J1R6"/>
<evidence type="ECO:0000256" key="7">
    <source>
        <dbReference type="SAM" id="MobiDB-lite"/>
    </source>
</evidence>
<dbReference type="FunFam" id="1.20.1740.10:FF:000006">
    <property type="entry name" value="General amino acid permease"/>
    <property type="match status" value="1"/>
</dbReference>
<evidence type="ECO:0000256" key="3">
    <source>
        <dbReference type="ARBA" id="ARBA00022692"/>
    </source>
</evidence>
<dbReference type="PANTHER" id="PTHR43341">
    <property type="entry name" value="AMINO ACID PERMEASE"/>
    <property type="match status" value="1"/>
</dbReference>
<feature type="domain" description="Amino acid permease/ SLC12A" evidence="9">
    <location>
        <begin position="64"/>
        <end position="531"/>
    </location>
</feature>
<feature type="transmembrane region" description="Helical" evidence="8">
    <location>
        <begin position="347"/>
        <end position="375"/>
    </location>
</feature>
<evidence type="ECO:0000256" key="4">
    <source>
        <dbReference type="ARBA" id="ARBA00022970"/>
    </source>
</evidence>
<feature type="region of interest" description="Disordered" evidence="7">
    <location>
        <begin position="1"/>
        <end position="54"/>
    </location>
</feature>
<dbReference type="GO" id="GO:0016020">
    <property type="term" value="C:membrane"/>
    <property type="evidence" value="ECO:0007669"/>
    <property type="project" value="UniProtKB-SubCell"/>
</dbReference>
<reference evidence="10" key="1">
    <citation type="submission" date="2021-12" db="EMBL/GenBank/DDBJ databases">
        <title>Black yeast isolated from Biological Soil Crust.</title>
        <authorList>
            <person name="Kurbessoian T."/>
        </authorList>
    </citation>
    <scope>NUCLEOTIDE SEQUENCE</scope>
    <source>
        <strain evidence="10">CCFEE 5208</strain>
    </source>
</reference>
<keyword evidence="2" id="KW-0813">Transport</keyword>
<dbReference type="PROSITE" id="PS00218">
    <property type="entry name" value="AMINO_ACID_PERMEASE_1"/>
    <property type="match status" value="1"/>
</dbReference>
<sequence length="607" mass="66193">MATYNHGHDGTYGDSNYRSGDAEKTPYEYQQTHSVSSPVTDAGKLSDPNDRHHSLQRGLSARQVSMIAIGGAIGTGLIIGTGTALKNAGPASILISYSIVGLIVYVVMAALGEMATWLPAAGGFVPYATRYVIVLTRDLGQVDPALGFAVGYTYWFKYIITTPNQLTAGALVIQYWCPPERVNPGVFIAIFLVAIIVFNYLGIRFFGELEFWLSSIKVLTILGLIILMIVLAAGGGPNHEATGFRYWHNPGAFAEYLAKGSLGKFLAVWSTMVTAVFAFLGTELIGVTVGEAQNPRRNVPRAIKLTFWRIVIFYIVSVFLLGLNVAYNDPLLTGATKKSNSAAASPFVVAIQIAGIKGLPGFLNACILIFVFSAANSDLYIASRTIHGLALKGQAPRFLATTDKRGVPIYGLALSALVCCIAFLNISTSSKLVFGYFVNLVSIFGLLSWITILVSHIYFVRARKAQGVLKSELRYTSPFGMWGSAIALFFCCLIALTKNFTVFFPSASYGRFDYKNFITGYLGIPLYLMQVNRSRKNTCARLTLRSMIAGWKLVKRTKGVTPLTADLYTGKDIIDADEQEWLAREAAEKASGRGPNVVYRHTLGYLF</sequence>
<keyword evidence="3 8" id="KW-0812">Transmembrane</keyword>
<comment type="subcellular location">
    <subcellularLocation>
        <location evidence="1">Membrane</location>
        <topology evidence="1">Multi-pass membrane protein</topology>
    </subcellularLocation>
</comment>
<dbReference type="Proteomes" id="UP001168146">
    <property type="component" value="Unassembled WGS sequence"/>
</dbReference>
<name>A0AAN6J1R6_9PEZI</name>
<feature type="transmembrane region" description="Helical" evidence="8">
    <location>
        <begin position="516"/>
        <end position="532"/>
    </location>
</feature>
<organism evidence="10 11">
    <name type="scientific">Friedmanniomyces endolithicus</name>
    <dbReference type="NCBI Taxonomy" id="329885"/>
    <lineage>
        <taxon>Eukaryota</taxon>
        <taxon>Fungi</taxon>
        <taxon>Dikarya</taxon>
        <taxon>Ascomycota</taxon>
        <taxon>Pezizomycotina</taxon>
        <taxon>Dothideomycetes</taxon>
        <taxon>Dothideomycetidae</taxon>
        <taxon>Mycosphaerellales</taxon>
        <taxon>Teratosphaeriaceae</taxon>
        <taxon>Friedmanniomyces</taxon>
    </lineage>
</organism>
<keyword evidence="5 8" id="KW-1133">Transmembrane helix</keyword>
<accession>A0AAN6J1R6</accession>
<feature type="transmembrane region" description="Helical" evidence="8">
    <location>
        <begin position="433"/>
        <end position="459"/>
    </location>
</feature>
<dbReference type="Gene3D" id="1.20.1740.10">
    <property type="entry name" value="Amino acid/polyamine transporter I"/>
    <property type="match status" value="1"/>
</dbReference>
<keyword evidence="4" id="KW-0029">Amino-acid transport</keyword>
<dbReference type="GO" id="GO:0015171">
    <property type="term" value="F:amino acid transmembrane transporter activity"/>
    <property type="evidence" value="ECO:0007669"/>
    <property type="project" value="TreeGrafter"/>
</dbReference>
<evidence type="ECO:0000256" key="5">
    <source>
        <dbReference type="ARBA" id="ARBA00022989"/>
    </source>
</evidence>
<dbReference type="Pfam" id="PF00324">
    <property type="entry name" value="AA_permease"/>
    <property type="match status" value="1"/>
</dbReference>
<evidence type="ECO:0000256" key="2">
    <source>
        <dbReference type="ARBA" id="ARBA00022448"/>
    </source>
</evidence>
<dbReference type="PANTHER" id="PTHR43341:SF9">
    <property type="entry name" value="DICARBOXYLIC AMINO ACID PERMEASE"/>
    <property type="match status" value="1"/>
</dbReference>
<feature type="transmembrane region" description="Helical" evidence="8">
    <location>
        <begin position="266"/>
        <end position="286"/>
    </location>
</feature>
<feature type="transmembrane region" description="Helical" evidence="8">
    <location>
        <begin position="64"/>
        <end position="85"/>
    </location>
</feature>
<comment type="caution">
    <text evidence="10">The sequence shown here is derived from an EMBL/GenBank/DDBJ whole genome shotgun (WGS) entry which is preliminary data.</text>
</comment>
<evidence type="ECO:0000313" key="11">
    <source>
        <dbReference type="Proteomes" id="UP001168146"/>
    </source>
</evidence>
<evidence type="ECO:0000313" key="10">
    <source>
        <dbReference type="EMBL" id="KAK0308745.1"/>
    </source>
</evidence>
<evidence type="ECO:0000256" key="6">
    <source>
        <dbReference type="ARBA" id="ARBA00023136"/>
    </source>
</evidence>
<feature type="compositionally biased region" description="Polar residues" evidence="7">
    <location>
        <begin position="28"/>
        <end position="39"/>
    </location>
</feature>
<dbReference type="InterPro" id="IPR004840">
    <property type="entry name" value="Amino_acid_permease_CS"/>
</dbReference>
<dbReference type="EMBL" id="JASUXU010000085">
    <property type="protein sequence ID" value="KAK0308745.1"/>
    <property type="molecule type" value="Genomic_DNA"/>
</dbReference>
<feature type="transmembrane region" description="Helical" evidence="8">
    <location>
        <begin position="218"/>
        <end position="236"/>
    </location>
</feature>
<feature type="transmembrane region" description="Helical" evidence="8">
    <location>
        <begin position="407"/>
        <end position="427"/>
    </location>
</feature>
<feature type="transmembrane region" description="Helical" evidence="8">
    <location>
        <begin position="186"/>
        <end position="206"/>
    </location>
</feature>
<feature type="compositionally biased region" description="Basic and acidic residues" evidence="7">
    <location>
        <begin position="1"/>
        <end position="11"/>
    </location>
</feature>
<keyword evidence="6 8" id="KW-0472">Membrane</keyword>
<evidence type="ECO:0000259" key="9">
    <source>
        <dbReference type="Pfam" id="PF00324"/>
    </source>
</evidence>
<dbReference type="InterPro" id="IPR004841">
    <property type="entry name" value="AA-permease/SLC12A_dom"/>
</dbReference>
<dbReference type="InterPro" id="IPR050524">
    <property type="entry name" value="APC_YAT"/>
</dbReference>
<gene>
    <name evidence="10" type="primary">DIP5_2</name>
    <name evidence="10" type="ORF">LTR82_015435</name>
</gene>
<proteinExistence type="predicted"/>
<feature type="transmembrane region" description="Helical" evidence="8">
    <location>
        <begin position="479"/>
        <end position="496"/>
    </location>
</feature>
<protein>
    <submittedName>
        <fullName evidence="10">Amino acid transporter</fullName>
    </submittedName>
</protein>
<feature type="transmembrane region" description="Helical" evidence="8">
    <location>
        <begin position="92"/>
        <end position="111"/>
    </location>
</feature>
<evidence type="ECO:0000256" key="8">
    <source>
        <dbReference type="SAM" id="Phobius"/>
    </source>
</evidence>
<evidence type="ECO:0000256" key="1">
    <source>
        <dbReference type="ARBA" id="ARBA00004141"/>
    </source>
</evidence>